<dbReference type="GO" id="GO:0016740">
    <property type="term" value="F:transferase activity"/>
    <property type="evidence" value="ECO:0007669"/>
    <property type="project" value="UniProtKB-KW"/>
</dbReference>
<dbReference type="InterPro" id="IPR036868">
    <property type="entry name" value="TusA-like_sf"/>
</dbReference>
<dbReference type="RefSeq" id="WP_119118670.1">
    <property type="nucleotide sequence ID" value="NZ_CP085714.1"/>
</dbReference>
<dbReference type="AlphaFoldDB" id="A0A398AX02"/>
<dbReference type="CDD" id="cd00291">
    <property type="entry name" value="SirA_YedF_YeeD"/>
    <property type="match status" value="1"/>
</dbReference>
<comment type="caution">
    <text evidence="3">The sequence shown here is derived from an EMBL/GenBank/DDBJ whole genome shotgun (WGS) entry which is preliminary data.</text>
</comment>
<keyword evidence="4" id="KW-1185">Reference proteome</keyword>
<dbReference type="InterPro" id="IPR001455">
    <property type="entry name" value="TusA-like"/>
</dbReference>
<proteinExistence type="inferred from homology"/>
<name>A0A398AX02_9BACI</name>
<reference evidence="3 4" key="1">
    <citation type="submission" date="2018-08" db="EMBL/GenBank/DDBJ databases">
        <title>Bacillus jemisoniae sp. nov., Bacillus chryseoplanitiae sp. nov., Bacillus resnikiae sp. nov., and Bacillus frankliniae sp. nov., isolated from Viking spacecraft and associated surfaces.</title>
        <authorList>
            <person name="Seuylemezian A."/>
            <person name="Vaishampayan P."/>
        </authorList>
    </citation>
    <scope>NUCLEOTIDE SEQUENCE [LARGE SCALE GENOMIC DNA]</scope>
    <source>
        <strain evidence="3 4">MA001</strain>
    </source>
</reference>
<protein>
    <submittedName>
        <fullName evidence="3">Sulfurtransferase TusA family protein</fullName>
    </submittedName>
</protein>
<comment type="similarity">
    <text evidence="1">Belongs to the sulfur carrier protein TusA family.</text>
</comment>
<evidence type="ECO:0000256" key="1">
    <source>
        <dbReference type="ARBA" id="ARBA00008984"/>
    </source>
</evidence>
<accession>A0A398AX02</accession>
<sequence length="75" mass="8494">MKVDKFLDAKSLACPMPIVRAKKAIQELEEGQILEVHTTDKGSKNDFAAWTKSTGHELIEVTEENDVIQFLIKKH</sequence>
<dbReference type="Pfam" id="PF01206">
    <property type="entry name" value="TusA"/>
    <property type="match status" value="1"/>
</dbReference>
<dbReference type="SUPFAM" id="SSF64307">
    <property type="entry name" value="SirA-like"/>
    <property type="match status" value="1"/>
</dbReference>
<gene>
    <name evidence="3" type="ORF">D1953_18730</name>
</gene>
<dbReference type="PANTHER" id="PTHR33279">
    <property type="entry name" value="SULFUR CARRIER PROTEIN YEDF-RELATED"/>
    <property type="match status" value="1"/>
</dbReference>
<keyword evidence="3" id="KW-0808">Transferase</keyword>
<feature type="domain" description="UPF0033" evidence="2">
    <location>
        <begin position="6"/>
        <end position="74"/>
    </location>
</feature>
<organism evidence="3 4">
    <name type="scientific">Peribacillus asahii</name>
    <dbReference type="NCBI Taxonomy" id="228899"/>
    <lineage>
        <taxon>Bacteria</taxon>
        <taxon>Bacillati</taxon>
        <taxon>Bacillota</taxon>
        <taxon>Bacilli</taxon>
        <taxon>Bacillales</taxon>
        <taxon>Bacillaceae</taxon>
        <taxon>Peribacillus</taxon>
    </lineage>
</organism>
<dbReference type="PANTHER" id="PTHR33279:SF6">
    <property type="entry name" value="SULFUR CARRIER PROTEIN YEDF-RELATED"/>
    <property type="match status" value="1"/>
</dbReference>
<dbReference type="EMBL" id="QWVS01000052">
    <property type="protein sequence ID" value="RID82189.1"/>
    <property type="molecule type" value="Genomic_DNA"/>
</dbReference>
<dbReference type="Gene3D" id="3.30.110.40">
    <property type="entry name" value="TusA-like domain"/>
    <property type="match status" value="1"/>
</dbReference>
<evidence type="ECO:0000313" key="4">
    <source>
        <dbReference type="Proteomes" id="UP000266016"/>
    </source>
</evidence>
<evidence type="ECO:0000259" key="2">
    <source>
        <dbReference type="Pfam" id="PF01206"/>
    </source>
</evidence>
<dbReference type="Proteomes" id="UP000266016">
    <property type="component" value="Unassembled WGS sequence"/>
</dbReference>
<evidence type="ECO:0000313" key="3">
    <source>
        <dbReference type="EMBL" id="RID82189.1"/>
    </source>
</evidence>